<dbReference type="InterPro" id="IPR000873">
    <property type="entry name" value="AMP-dep_synth/lig_dom"/>
</dbReference>
<dbReference type="Gene3D" id="3.40.50.12780">
    <property type="entry name" value="N-terminal domain of ligase-like"/>
    <property type="match status" value="1"/>
</dbReference>
<dbReference type="SUPFAM" id="SSF56801">
    <property type="entry name" value="Acetyl-CoA synthetase-like"/>
    <property type="match status" value="1"/>
</dbReference>
<keyword evidence="6" id="KW-1185">Reference proteome</keyword>
<sequence length="542" mass="58747">MRGIENCVGPTISTIPIAVGIDWAETIEAFLARRQSEMMETVPHEQFGLQNIYRALGGDLDPRHIQTLLVVQPVAEGRWALDKDGLLFKARSFSSNVDTLGVDPFNNYPLQVTASDEDLEVFWAQNSVLPRGSDVLVHDSVALAATAQPDSVAMDAWDGRFTYRKLDELSTQIVHRLAGMDIVEGSVVAIYSEKSKWVPLVQVAVYKAGGVTVLQSVAVPELRMAKVFKNIGVKLAVVSESRLEVVSSHARCCTVDQLLQTSLHNHNKNLPKALPLLNITSPAAILVFSGSTGEPKQVLWSHGTLFSNAKAHGEYLGVYPGTRVFQFASYDFDVSTIESISTLVHAGCLCIPSESDRRNDITGAFNRMDCDYSYFTPSVAKSLDPAALPGLRTLTMGGEPIQSVEVARWTQAKTIIGIYGPAECAQALTFALLSPTTRNNHVGRPYGANVWLVEPGRPDCLAGVGTTAELAIEGPTLSRGYFGDPPRSAAAYVESPSWLSRGAEGHAPRRAMIYITGDLARYGADGSLDFIGRKDALVKLRG</sequence>
<accession>A0ABQ8NMU5</accession>
<evidence type="ECO:0000313" key="6">
    <source>
        <dbReference type="Proteomes" id="UP001059893"/>
    </source>
</evidence>
<dbReference type="Gene3D" id="3.30.559.10">
    <property type="entry name" value="Chloramphenicol acetyltransferase-like domain"/>
    <property type="match status" value="1"/>
</dbReference>
<evidence type="ECO:0000256" key="1">
    <source>
        <dbReference type="ARBA" id="ARBA00022450"/>
    </source>
</evidence>
<keyword evidence="3" id="KW-0436">Ligase</keyword>
<evidence type="ECO:0000259" key="4">
    <source>
        <dbReference type="Pfam" id="PF00501"/>
    </source>
</evidence>
<keyword evidence="2" id="KW-0597">Phosphoprotein</keyword>
<dbReference type="Proteomes" id="UP001059893">
    <property type="component" value="Unassembled WGS sequence"/>
</dbReference>
<evidence type="ECO:0000256" key="2">
    <source>
        <dbReference type="ARBA" id="ARBA00022553"/>
    </source>
</evidence>
<evidence type="ECO:0000256" key="3">
    <source>
        <dbReference type="ARBA" id="ARBA00022598"/>
    </source>
</evidence>
<name>A0ABQ8NMU5_PYRGI</name>
<dbReference type="Gene3D" id="3.30.559.30">
    <property type="entry name" value="Nonribosomal peptide synthetase, condensation domain"/>
    <property type="match status" value="1"/>
</dbReference>
<dbReference type="EMBL" id="JABSND010000079">
    <property type="protein sequence ID" value="KAI6298928.1"/>
    <property type="molecule type" value="Genomic_DNA"/>
</dbReference>
<feature type="domain" description="AMP-dependent synthetase/ligase" evidence="4">
    <location>
        <begin position="144"/>
        <end position="482"/>
    </location>
</feature>
<protein>
    <submittedName>
        <fullName evidence="5">NRPS-like protein biosynthetic cluster</fullName>
    </submittedName>
</protein>
<gene>
    <name evidence="5" type="ORF">MCOR33_005046</name>
</gene>
<dbReference type="SUPFAM" id="SSF52777">
    <property type="entry name" value="CoA-dependent acyltransferases"/>
    <property type="match status" value="1"/>
</dbReference>
<organism evidence="5 6">
    <name type="scientific">Pyricularia grisea</name>
    <name type="common">Crabgrass-specific blast fungus</name>
    <name type="synonym">Magnaporthe grisea</name>
    <dbReference type="NCBI Taxonomy" id="148305"/>
    <lineage>
        <taxon>Eukaryota</taxon>
        <taxon>Fungi</taxon>
        <taxon>Dikarya</taxon>
        <taxon>Ascomycota</taxon>
        <taxon>Pezizomycotina</taxon>
        <taxon>Sordariomycetes</taxon>
        <taxon>Sordariomycetidae</taxon>
        <taxon>Magnaporthales</taxon>
        <taxon>Pyriculariaceae</taxon>
        <taxon>Pyricularia</taxon>
    </lineage>
</organism>
<dbReference type="InterPro" id="IPR023213">
    <property type="entry name" value="CAT-like_dom_sf"/>
</dbReference>
<evidence type="ECO:0000313" key="5">
    <source>
        <dbReference type="EMBL" id="KAI6298928.1"/>
    </source>
</evidence>
<dbReference type="PANTHER" id="PTHR45527:SF3">
    <property type="entry name" value="SIDEROPHORE SYNTHETASE (EUROFUNG)"/>
    <property type="match status" value="1"/>
</dbReference>
<comment type="caution">
    <text evidence="5">The sequence shown here is derived from an EMBL/GenBank/DDBJ whole genome shotgun (WGS) entry which is preliminary data.</text>
</comment>
<reference evidence="5" key="1">
    <citation type="submission" date="2021-01" db="EMBL/GenBank/DDBJ databases">
        <title>Deciphering the adaptive evolutionary patterns associated with biogeogrpahic diversity in the finger millet blast pathogen Magnaporthe oryzae in Eastern Africa.</title>
        <authorList>
            <person name="Onyema G."/>
            <person name="Shittu T.A."/>
            <person name="Dodsworth S."/>
            <person name="Devilliers S."/>
            <person name="Muthumeenakshi S."/>
            <person name="Sreenivasaprasad S."/>
        </authorList>
    </citation>
    <scope>NUCLEOTIDE SEQUENCE</scope>
    <source>
        <strain evidence="5">D15/s37</strain>
    </source>
</reference>
<dbReference type="PANTHER" id="PTHR45527">
    <property type="entry name" value="NONRIBOSOMAL PEPTIDE SYNTHETASE"/>
    <property type="match status" value="1"/>
</dbReference>
<proteinExistence type="predicted"/>
<dbReference type="Pfam" id="PF00501">
    <property type="entry name" value="AMP-binding"/>
    <property type="match status" value="1"/>
</dbReference>
<dbReference type="InterPro" id="IPR042099">
    <property type="entry name" value="ANL_N_sf"/>
</dbReference>
<keyword evidence="1" id="KW-0596">Phosphopantetheine</keyword>